<dbReference type="EMBL" id="UINC01060039">
    <property type="protein sequence ID" value="SVB84118.1"/>
    <property type="molecule type" value="Genomic_DNA"/>
</dbReference>
<dbReference type="InterPro" id="IPR050172">
    <property type="entry name" value="SsuD_RutA_monooxygenase"/>
</dbReference>
<evidence type="ECO:0000256" key="2">
    <source>
        <dbReference type="ARBA" id="ARBA00022643"/>
    </source>
</evidence>
<sequence length="244" mass="27196">MNHNVRFSVRIHQRGYSFEALKQVWQEADRLGYHSATLFDLLNGDLLESWTTLSALAAVTEHIRLTPMVLANTYRPPALLAKMASTLDVISGGRLELGIGAGGGRGDHQASGYAFPSTRVRVAMLEEAMEVIKRLWTQPKTDFQGTYYTLDEASNEPKPLQKPHPPLLIGGHGERYLLKAVARHADICNIGSEMSLEEHRAKLDVLERYCREVGRDPAEIEVTHNARLIISENQQAFDSKAAHA</sequence>
<proteinExistence type="predicted"/>
<accession>A0A382H9Y8</accession>
<dbReference type="InterPro" id="IPR036661">
    <property type="entry name" value="Luciferase-like_sf"/>
</dbReference>
<protein>
    <recommendedName>
        <fullName evidence="5">Luciferase-like domain-containing protein</fullName>
    </recommendedName>
</protein>
<evidence type="ECO:0000256" key="1">
    <source>
        <dbReference type="ARBA" id="ARBA00022630"/>
    </source>
</evidence>
<keyword evidence="2" id="KW-0288">FMN</keyword>
<keyword evidence="1" id="KW-0285">Flavoprotein</keyword>
<reference evidence="6" key="1">
    <citation type="submission" date="2018-05" db="EMBL/GenBank/DDBJ databases">
        <authorList>
            <person name="Lanie J.A."/>
            <person name="Ng W.-L."/>
            <person name="Kazmierczak K.M."/>
            <person name="Andrzejewski T.M."/>
            <person name="Davidsen T.M."/>
            <person name="Wayne K.J."/>
            <person name="Tettelin H."/>
            <person name="Glass J.I."/>
            <person name="Rusch D."/>
            <person name="Podicherti R."/>
            <person name="Tsui H.-C.T."/>
            <person name="Winkler M.E."/>
        </authorList>
    </citation>
    <scope>NUCLEOTIDE SEQUENCE</scope>
</reference>
<gene>
    <name evidence="6" type="ORF">METZ01_LOCUS236972</name>
</gene>
<organism evidence="6">
    <name type="scientific">marine metagenome</name>
    <dbReference type="NCBI Taxonomy" id="408172"/>
    <lineage>
        <taxon>unclassified sequences</taxon>
        <taxon>metagenomes</taxon>
        <taxon>ecological metagenomes</taxon>
    </lineage>
</organism>
<keyword evidence="4" id="KW-0503">Monooxygenase</keyword>
<dbReference type="PANTHER" id="PTHR42847">
    <property type="entry name" value="ALKANESULFONATE MONOOXYGENASE"/>
    <property type="match status" value="1"/>
</dbReference>
<feature type="domain" description="Luciferase-like" evidence="5">
    <location>
        <begin position="8"/>
        <end position="242"/>
    </location>
</feature>
<feature type="non-terminal residue" evidence="6">
    <location>
        <position position="244"/>
    </location>
</feature>
<evidence type="ECO:0000256" key="3">
    <source>
        <dbReference type="ARBA" id="ARBA00023002"/>
    </source>
</evidence>
<name>A0A382H9Y8_9ZZZZ</name>
<dbReference type="AlphaFoldDB" id="A0A382H9Y8"/>
<dbReference type="SUPFAM" id="SSF51679">
    <property type="entry name" value="Bacterial luciferase-like"/>
    <property type="match status" value="1"/>
</dbReference>
<dbReference type="GO" id="GO:0008726">
    <property type="term" value="F:alkanesulfonate monooxygenase activity"/>
    <property type="evidence" value="ECO:0007669"/>
    <property type="project" value="TreeGrafter"/>
</dbReference>
<evidence type="ECO:0000259" key="5">
    <source>
        <dbReference type="Pfam" id="PF00296"/>
    </source>
</evidence>
<evidence type="ECO:0000256" key="4">
    <source>
        <dbReference type="ARBA" id="ARBA00023033"/>
    </source>
</evidence>
<dbReference type="Gene3D" id="3.20.20.30">
    <property type="entry name" value="Luciferase-like domain"/>
    <property type="match status" value="1"/>
</dbReference>
<evidence type="ECO:0000313" key="6">
    <source>
        <dbReference type="EMBL" id="SVB84118.1"/>
    </source>
</evidence>
<dbReference type="GO" id="GO:0046306">
    <property type="term" value="P:alkanesulfonate catabolic process"/>
    <property type="evidence" value="ECO:0007669"/>
    <property type="project" value="TreeGrafter"/>
</dbReference>
<dbReference type="Pfam" id="PF00296">
    <property type="entry name" value="Bac_luciferase"/>
    <property type="match status" value="1"/>
</dbReference>
<dbReference type="InterPro" id="IPR011251">
    <property type="entry name" value="Luciferase-like_dom"/>
</dbReference>
<dbReference type="PANTHER" id="PTHR42847:SF8">
    <property type="entry name" value="CONSERVED PROTEIN"/>
    <property type="match status" value="1"/>
</dbReference>
<keyword evidence="3" id="KW-0560">Oxidoreductase</keyword>